<dbReference type="SUPFAM" id="SSF48452">
    <property type="entry name" value="TPR-like"/>
    <property type="match status" value="1"/>
</dbReference>
<keyword evidence="7" id="KW-1015">Disulfide bond</keyword>
<keyword evidence="2" id="KW-0479">Metal-binding</keyword>
<dbReference type="InterPro" id="IPR001841">
    <property type="entry name" value="Znf_RING"/>
</dbReference>
<dbReference type="SMART" id="SM00181">
    <property type="entry name" value="EGF"/>
    <property type="match status" value="2"/>
</dbReference>
<dbReference type="SMART" id="SM00179">
    <property type="entry name" value="EGF_CA"/>
    <property type="match status" value="2"/>
</dbReference>
<dbReference type="InterPro" id="IPR052480">
    <property type="entry name" value="RAPsyn"/>
</dbReference>
<evidence type="ECO:0000259" key="10">
    <source>
        <dbReference type="PROSITE" id="PS50026"/>
    </source>
</evidence>
<dbReference type="InterPro" id="IPR011990">
    <property type="entry name" value="TPR-like_helical_dom_sf"/>
</dbReference>
<dbReference type="PROSITE" id="PS00010">
    <property type="entry name" value="ASX_HYDROXYL"/>
    <property type="match status" value="1"/>
</dbReference>
<dbReference type="SUPFAM" id="SSF57196">
    <property type="entry name" value="EGF/Laminin"/>
    <property type="match status" value="1"/>
</dbReference>
<dbReference type="Pfam" id="PF12947">
    <property type="entry name" value="EGF_3"/>
    <property type="match status" value="1"/>
</dbReference>
<dbReference type="SUPFAM" id="SSF57850">
    <property type="entry name" value="RING/U-box"/>
    <property type="match status" value="1"/>
</dbReference>
<dbReference type="Pfam" id="PF07645">
    <property type="entry name" value="EGF_CA"/>
    <property type="match status" value="1"/>
</dbReference>
<dbReference type="InterPro" id="IPR024731">
    <property type="entry name" value="NELL2-like_EGF"/>
</dbReference>
<gene>
    <name evidence="12" type="ORF">OKIOD_LOCUS14765</name>
</gene>
<keyword evidence="13" id="KW-1185">Reference proteome</keyword>
<evidence type="ECO:0000313" key="12">
    <source>
        <dbReference type="EMBL" id="CAG5111724.1"/>
    </source>
</evidence>
<evidence type="ECO:0000256" key="2">
    <source>
        <dbReference type="ARBA" id="ARBA00022723"/>
    </source>
</evidence>
<keyword evidence="4" id="KW-0677">Repeat</keyword>
<dbReference type="Proteomes" id="UP001158576">
    <property type="component" value="Chromosome 2"/>
</dbReference>
<keyword evidence="5 9" id="KW-0863">Zinc-finger</keyword>
<evidence type="ECO:0000256" key="8">
    <source>
        <dbReference type="PROSITE-ProRule" id="PRU00076"/>
    </source>
</evidence>
<keyword evidence="3" id="KW-0732">Signal</keyword>
<dbReference type="PANTHER" id="PTHR46574">
    <property type="entry name" value="43 KDA RECEPTOR-ASSOCIATED PROTEIN OF THE SYNAPSE"/>
    <property type="match status" value="1"/>
</dbReference>
<dbReference type="PANTHER" id="PTHR46574:SF1">
    <property type="entry name" value="43 KDA RECEPTOR-ASSOCIATED PROTEIN OF THE SYNAPSE"/>
    <property type="match status" value="1"/>
</dbReference>
<accession>A0ABN7T8Q1</accession>
<comment type="caution">
    <text evidence="8">Lacks conserved residue(s) required for the propagation of feature annotation.</text>
</comment>
<evidence type="ECO:0000259" key="11">
    <source>
        <dbReference type="PROSITE" id="PS50089"/>
    </source>
</evidence>
<dbReference type="EMBL" id="OU015567">
    <property type="protein sequence ID" value="CAG5111724.1"/>
    <property type="molecule type" value="Genomic_DNA"/>
</dbReference>
<evidence type="ECO:0000256" key="3">
    <source>
        <dbReference type="ARBA" id="ARBA00022729"/>
    </source>
</evidence>
<dbReference type="PROSITE" id="PS50026">
    <property type="entry name" value="EGF_3"/>
    <property type="match status" value="1"/>
</dbReference>
<dbReference type="InterPro" id="IPR000742">
    <property type="entry name" value="EGF"/>
</dbReference>
<name>A0ABN7T8Q1_OIKDI</name>
<dbReference type="CDD" id="cd00054">
    <property type="entry name" value="EGF_CA"/>
    <property type="match status" value="1"/>
</dbReference>
<dbReference type="PROSITE" id="PS50089">
    <property type="entry name" value="ZF_RING_2"/>
    <property type="match status" value="1"/>
</dbReference>
<dbReference type="InterPro" id="IPR049883">
    <property type="entry name" value="NOTCH1_EGF-like"/>
</dbReference>
<feature type="domain" description="RING-type" evidence="11">
    <location>
        <begin position="707"/>
        <end position="746"/>
    </location>
</feature>
<keyword evidence="6" id="KW-0862">Zinc</keyword>
<dbReference type="InterPro" id="IPR001881">
    <property type="entry name" value="EGF-like_Ca-bd_dom"/>
</dbReference>
<evidence type="ECO:0000256" key="7">
    <source>
        <dbReference type="ARBA" id="ARBA00023157"/>
    </source>
</evidence>
<evidence type="ECO:0000256" key="6">
    <source>
        <dbReference type="ARBA" id="ARBA00022833"/>
    </source>
</evidence>
<protein>
    <submittedName>
        <fullName evidence="12">Oidioi.mRNA.OKI2018_I69.chr2.g6000.t1.cds</fullName>
    </submittedName>
</protein>
<proteinExistence type="predicted"/>
<evidence type="ECO:0000256" key="9">
    <source>
        <dbReference type="PROSITE-ProRule" id="PRU00175"/>
    </source>
</evidence>
<sequence length="756" mass="84435">MRGIVTPPTSLLPGQVLNDLYIFGNDPNQEGGQYTYYPMDPAVEFLFCSEFRLDKIFISVKSSWPEVFAAYDQLKINAKNQCERGESLEIHPVTGSVATQFLTLAEQLEEFAASAATAAGSTAINECNLGTHDCHAKATCTDNSSGYSCACNDGFHGDGFVCTAVDPCETLTCDGAHEFCRNGACTCNDGYEMVDGSCYSDFTWRHSSRPVRRGATCNNIEGSYECICDGKGWEEIDGVCVNKDAWKQIQTQYTIRMNKVNGHLAVTRAKKIKPLAPGSITHQIRAFYPSRRSTSGGFVAAKFTESEPRSCARQNVMVAKDSGKKGNTNPINSWLLRAMGLCQSKKRSLEEKLTAKSEHLDERELVESWLDTLQRAQSDDEKFILYKILVGFFENRGHFWNMAGYAQKQFDLVRNSVNKEHLLCGSLNLARAKLFLGDHSEAAKMANYSLSMLENIDLNAVNYRFKVDALLTAGGANIGCSRYSIALGHLDAALRLSHMYSDKVTEALTCCLLSQLYFQLRDDGKGTFYPMKADSLLARFGEQWDEKSKCTIMLSMAYAERKSKKLDSAMARCEEAMAIAHESNDRATQAHTILCFADIHRQRMDNDAAIPRYKAALKMFQDNGDSMGKLRAQIGLAKCLVFKKDQREASHFYQLAVATCHQTENKSYAIKIYEDLIIIETHNNLVSNIERYTSLLRQALKEMKVKCGACLEYIGDESTQLEALNCTHFFHTDCVQGGISVCRCCQQNVHDLRPIN</sequence>
<keyword evidence="1 8" id="KW-0245">EGF-like domain</keyword>
<dbReference type="Gene3D" id="1.25.40.10">
    <property type="entry name" value="Tetratricopeptide repeat domain"/>
    <property type="match status" value="2"/>
</dbReference>
<dbReference type="Gene3D" id="2.10.25.10">
    <property type="entry name" value="Laminin"/>
    <property type="match status" value="2"/>
</dbReference>
<dbReference type="InterPro" id="IPR000152">
    <property type="entry name" value="EGF-type_Asp/Asn_hydroxyl_site"/>
</dbReference>
<reference evidence="12 13" key="1">
    <citation type="submission" date="2021-04" db="EMBL/GenBank/DDBJ databases">
        <authorList>
            <person name="Bliznina A."/>
        </authorList>
    </citation>
    <scope>NUCLEOTIDE SEQUENCE [LARGE SCALE GENOMIC DNA]</scope>
</reference>
<dbReference type="Pfam" id="PF13424">
    <property type="entry name" value="TPR_12"/>
    <property type="match status" value="1"/>
</dbReference>
<feature type="domain" description="EGF-like" evidence="10">
    <location>
        <begin position="123"/>
        <end position="161"/>
    </location>
</feature>
<evidence type="ECO:0000313" key="13">
    <source>
        <dbReference type="Proteomes" id="UP001158576"/>
    </source>
</evidence>
<evidence type="ECO:0000256" key="5">
    <source>
        <dbReference type="ARBA" id="ARBA00022771"/>
    </source>
</evidence>
<organism evidence="12 13">
    <name type="scientific">Oikopleura dioica</name>
    <name type="common">Tunicate</name>
    <dbReference type="NCBI Taxonomy" id="34765"/>
    <lineage>
        <taxon>Eukaryota</taxon>
        <taxon>Metazoa</taxon>
        <taxon>Chordata</taxon>
        <taxon>Tunicata</taxon>
        <taxon>Appendicularia</taxon>
        <taxon>Copelata</taxon>
        <taxon>Oikopleuridae</taxon>
        <taxon>Oikopleura</taxon>
    </lineage>
</organism>
<evidence type="ECO:0000256" key="1">
    <source>
        <dbReference type="ARBA" id="ARBA00022536"/>
    </source>
</evidence>
<evidence type="ECO:0000256" key="4">
    <source>
        <dbReference type="ARBA" id="ARBA00022737"/>
    </source>
</evidence>